<feature type="compositionally biased region" description="Low complexity" evidence="1">
    <location>
        <begin position="15"/>
        <end position="50"/>
    </location>
</feature>
<feature type="compositionally biased region" description="Low complexity" evidence="1">
    <location>
        <begin position="158"/>
        <end position="170"/>
    </location>
</feature>
<feature type="compositionally biased region" description="Basic and acidic residues" evidence="1">
    <location>
        <begin position="268"/>
        <end position="306"/>
    </location>
</feature>
<keyword evidence="3" id="KW-1185">Reference proteome</keyword>
<protein>
    <submittedName>
        <fullName evidence="2">Uncharacterized protein</fullName>
    </submittedName>
</protein>
<sequence length="542" mass="56331">MSSSSSSKKKKQKQKQSAAHASRASAPRLSVPSLSTKAAAAAPATTSALAGSDALLATDRRASGSFEGSRFPTSTSASTIGSGIHSSSSLSYLMAQGREARTRTSSSASSQRTATLLNSPTAPQLLSTSAGAAPSSSPAPTFLSVSPPSPRKHSQDVSDASFASFTSDATEPPASTVATPSLIPALSSSGGAGGALKSLQRVASRDRLQKEQADQAAAKKASKKKSKKKHHEDEDDGLESKQPLASDSQSVRSTAGSLAAAAPAHNESVSHQESAHAEADRLIEADRVEAEQLEAHVLEHQGDLKPKTPTSSEGQDVQQLSAAFKPSYQPRKTKSRSQRSSVKPLPVKHTQSGSASSNDDHPPEAVSAAAQPAEPDPRSARRTRQGWHAQLEADRGRIGNAIGDMVISGSSDDSANGKRPSGAGWRQWRRTDRSAEVGSVCQAGLGPRMGLVWHGPGLGLPAKIRAGVDMGRSTIKRILGGDNDTTLAERTQDNTPPGPMQLVGMRYPLPLLVPHSAVEWATAALGAGVCMQAVRWAFGGEA</sequence>
<proteinExistence type="predicted"/>
<feature type="region of interest" description="Disordered" evidence="1">
    <location>
        <begin position="1"/>
        <end position="432"/>
    </location>
</feature>
<dbReference type="EMBL" id="JAPDMQ010000469">
    <property type="protein sequence ID" value="KAK0524113.1"/>
    <property type="molecule type" value="Genomic_DNA"/>
</dbReference>
<feature type="compositionally biased region" description="Basic and acidic residues" evidence="1">
    <location>
        <begin position="203"/>
        <end position="213"/>
    </location>
</feature>
<gene>
    <name evidence="2" type="ORF">OC842_005934</name>
</gene>
<evidence type="ECO:0000313" key="3">
    <source>
        <dbReference type="Proteomes" id="UP001176521"/>
    </source>
</evidence>
<comment type="caution">
    <text evidence="2">The sequence shown here is derived from an EMBL/GenBank/DDBJ whole genome shotgun (WGS) entry which is preliminary data.</text>
</comment>
<feature type="compositionally biased region" description="Basic residues" evidence="1">
    <location>
        <begin position="220"/>
        <end position="230"/>
    </location>
</feature>
<feature type="compositionally biased region" description="Low complexity" evidence="1">
    <location>
        <begin position="185"/>
        <end position="199"/>
    </location>
</feature>
<organism evidence="2 3">
    <name type="scientific">Tilletia horrida</name>
    <dbReference type="NCBI Taxonomy" id="155126"/>
    <lineage>
        <taxon>Eukaryota</taxon>
        <taxon>Fungi</taxon>
        <taxon>Dikarya</taxon>
        <taxon>Basidiomycota</taxon>
        <taxon>Ustilaginomycotina</taxon>
        <taxon>Exobasidiomycetes</taxon>
        <taxon>Tilletiales</taxon>
        <taxon>Tilletiaceae</taxon>
        <taxon>Tilletia</taxon>
    </lineage>
</organism>
<feature type="compositionally biased region" description="Polar residues" evidence="1">
    <location>
        <begin position="308"/>
        <end position="321"/>
    </location>
</feature>
<evidence type="ECO:0000256" key="1">
    <source>
        <dbReference type="SAM" id="MobiDB-lite"/>
    </source>
</evidence>
<reference evidence="2" key="1">
    <citation type="journal article" date="2023" name="PhytoFront">
        <title>Draft Genome Resources of Seven Strains of Tilletia horrida, Causal Agent of Kernel Smut of Rice.</title>
        <authorList>
            <person name="Khanal S."/>
            <person name="Antony Babu S."/>
            <person name="Zhou X.G."/>
        </authorList>
    </citation>
    <scope>NUCLEOTIDE SEQUENCE</scope>
    <source>
        <strain evidence="2">TX3</strain>
    </source>
</reference>
<feature type="compositionally biased region" description="Polar residues" evidence="1">
    <location>
        <begin position="243"/>
        <end position="256"/>
    </location>
</feature>
<name>A0AAN6G9G1_9BASI</name>
<accession>A0AAN6G9G1</accession>
<evidence type="ECO:0000313" key="2">
    <source>
        <dbReference type="EMBL" id="KAK0524113.1"/>
    </source>
</evidence>
<dbReference type="AlphaFoldDB" id="A0AAN6G9G1"/>
<feature type="compositionally biased region" description="Low complexity" evidence="1">
    <location>
        <begin position="73"/>
        <end position="91"/>
    </location>
</feature>
<feature type="compositionally biased region" description="Low complexity" evidence="1">
    <location>
        <begin position="125"/>
        <end position="144"/>
    </location>
</feature>
<feature type="compositionally biased region" description="Low complexity" evidence="1">
    <location>
        <begin position="103"/>
        <end position="115"/>
    </location>
</feature>
<dbReference type="Proteomes" id="UP001176521">
    <property type="component" value="Unassembled WGS sequence"/>
</dbReference>